<keyword evidence="2" id="KW-1185">Reference proteome</keyword>
<gene>
    <name evidence="1" type="ORF">F4820DRAFT_286441</name>
</gene>
<evidence type="ECO:0000313" key="1">
    <source>
        <dbReference type="EMBL" id="KAI4870159.1"/>
    </source>
</evidence>
<sequence length="272" mass="30999">MARFIDTLPEPQVIREKKAIVLSRSRVGTFSLYQAMKMLGYKPYHMWETVTNGTTHMKILEEALRCKYLDGGKPYGKAEFDKWLADYDSVIEIPQFFVEEFIEFYPDAQFILTERRIESWSRSMRATIGPLLKTIRGFPFTVARRIDTFIDGFCSLHFVLDEVLFYGKGADKGMEDAKRDVLANNEKAKALVPKERLLVAKLEDGFGWEQICPFLGHEIPSTPYPRGNAPAEFEELGKQVLGPGIRKVVVLAVSVILVPILGIGAWYFFSGR</sequence>
<dbReference type="EMBL" id="MU393425">
    <property type="protein sequence ID" value="KAI4870159.1"/>
    <property type="molecule type" value="Genomic_DNA"/>
</dbReference>
<reference evidence="1 2" key="1">
    <citation type="journal article" date="2022" name="New Phytol.">
        <title>Ecological generalism drives hyperdiversity of secondary metabolite gene clusters in xylarialean endophytes.</title>
        <authorList>
            <person name="Franco M.E.E."/>
            <person name="Wisecaver J.H."/>
            <person name="Arnold A.E."/>
            <person name="Ju Y.M."/>
            <person name="Slot J.C."/>
            <person name="Ahrendt S."/>
            <person name="Moore L.P."/>
            <person name="Eastman K.E."/>
            <person name="Scott K."/>
            <person name="Konkel Z."/>
            <person name="Mondo S.J."/>
            <person name="Kuo A."/>
            <person name="Hayes R.D."/>
            <person name="Haridas S."/>
            <person name="Andreopoulos B."/>
            <person name="Riley R."/>
            <person name="LaButti K."/>
            <person name="Pangilinan J."/>
            <person name="Lipzen A."/>
            <person name="Amirebrahimi M."/>
            <person name="Yan J."/>
            <person name="Adam C."/>
            <person name="Keymanesh K."/>
            <person name="Ng V."/>
            <person name="Louie K."/>
            <person name="Northen T."/>
            <person name="Drula E."/>
            <person name="Henrissat B."/>
            <person name="Hsieh H.M."/>
            <person name="Youens-Clark K."/>
            <person name="Lutzoni F."/>
            <person name="Miadlikowska J."/>
            <person name="Eastwood D.C."/>
            <person name="Hamelin R.C."/>
            <person name="Grigoriev I.V."/>
            <person name="U'Ren J.M."/>
        </authorList>
    </citation>
    <scope>NUCLEOTIDE SEQUENCE [LARGE SCALE GENOMIC DNA]</scope>
    <source>
        <strain evidence="1 2">CBS 119005</strain>
    </source>
</reference>
<evidence type="ECO:0000313" key="2">
    <source>
        <dbReference type="Proteomes" id="UP001497700"/>
    </source>
</evidence>
<protein>
    <submittedName>
        <fullName evidence="1">Uncharacterized protein</fullName>
    </submittedName>
</protein>
<accession>A0ACB9ZEJ4</accession>
<proteinExistence type="predicted"/>
<dbReference type="Proteomes" id="UP001497700">
    <property type="component" value="Unassembled WGS sequence"/>
</dbReference>
<comment type="caution">
    <text evidence="1">The sequence shown here is derived from an EMBL/GenBank/DDBJ whole genome shotgun (WGS) entry which is preliminary data.</text>
</comment>
<name>A0ACB9ZEJ4_9PEZI</name>
<organism evidence="1 2">
    <name type="scientific">Hypoxylon rubiginosum</name>
    <dbReference type="NCBI Taxonomy" id="110542"/>
    <lineage>
        <taxon>Eukaryota</taxon>
        <taxon>Fungi</taxon>
        <taxon>Dikarya</taxon>
        <taxon>Ascomycota</taxon>
        <taxon>Pezizomycotina</taxon>
        <taxon>Sordariomycetes</taxon>
        <taxon>Xylariomycetidae</taxon>
        <taxon>Xylariales</taxon>
        <taxon>Hypoxylaceae</taxon>
        <taxon>Hypoxylon</taxon>
    </lineage>
</organism>